<keyword evidence="3" id="KW-0949">S-adenosyl-L-methionine</keyword>
<dbReference type="EMBL" id="LAZR01000277">
    <property type="protein sequence ID" value="KKN77497.1"/>
    <property type="molecule type" value="Genomic_DNA"/>
</dbReference>
<proteinExistence type="predicted"/>
<evidence type="ECO:0008006" key="10">
    <source>
        <dbReference type="Google" id="ProtNLM"/>
    </source>
</evidence>
<dbReference type="SFLD" id="SFLDS00029">
    <property type="entry name" value="Radical_SAM"/>
    <property type="match status" value="1"/>
</dbReference>
<dbReference type="InterPro" id="IPR023885">
    <property type="entry name" value="4Fe4S-binding_SPASM_dom"/>
</dbReference>
<evidence type="ECO:0000256" key="1">
    <source>
        <dbReference type="ARBA" id="ARBA00001966"/>
    </source>
</evidence>
<dbReference type="InterPro" id="IPR050377">
    <property type="entry name" value="Radical_SAM_PqqE_MftC-like"/>
</dbReference>
<dbReference type="CDD" id="cd21109">
    <property type="entry name" value="SPASM"/>
    <property type="match status" value="1"/>
</dbReference>
<sequence length="307" mass="35610">MQISPVNNELRFEVSTFCNYHCMMCPRNQFVRQTGTMGLERFKYLLNNIFKETDQFNSITFSGFGEPLYDPTLDDKIEFAKTKGLKVTVYTNGSMLTPSRFKLLESAGMDIIRVSFYGDTPESFELIHGVKTYYAFENMISNLDTICQQSRQAKVYMNFMDIEGVNWQKCVKFWISRADVIDVWRPHNWGNTLRFREIQRQRLNTCGRPFNTPLQVQVDGTVNMCCFDFNGELTLGDLNTQSIADIFESIKYKEIFAFHKGYDPGSEILCKNCDQLNLDKSEALVFSSVDNNDKRINMFSTTLKEIK</sequence>
<keyword evidence="6" id="KW-0411">Iron-sulfur</keyword>
<evidence type="ECO:0000256" key="3">
    <source>
        <dbReference type="ARBA" id="ARBA00022691"/>
    </source>
</evidence>
<dbReference type="InterPro" id="IPR013785">
    <property type="entry name" value="Aldolase_TIM"/>
</dbReference>
<dbReference type="GO" id="GO:0003824">
    <property type="term" value="F:catalytic activity"/>
    <property type="evidence" value="ECO:0007669"/>
    <property type="project" value="InterPro"/>
</dbReference>
<dbReference type="CDD" id="cd01335">
    <property type="entry name" value="Radical_SAM"/>
    <property type="match status" value="1"/>
</dbReference>
<evidence type="ECO:0000259" key="7">
    <source>
        <dbReference type="Pfam" id="PF04055"/>
    </source>
</evidence>
<comment type="caution">
    <text evidence="9">The sequence shown here is derived from an EMBL/GenBank/DDBJ whole genome shotgun (WGS) entry which is preliminary data.</text>
</comment>
<name>A0A0F9TRC6_9ZZZZ</name>
<dbReference type="SUPFAM" id="SSF102114">
    <property type="entry name" value="Radical SAM enzymes"/>
    <property type="match status" value="1"/>
</dbReference>
<keyword evidence="4" id="KW-0479">Metal-binding</keyword>
<dbReference type="Gene3D" id="3.20.20.70">
    <property type="entry name" value="Aldolase class I"/>
    <property type="match status" value="1"/>
</dbReference>
<dbReference type="SFLD" id="SFLDG01387">
    <property type="entry name" value="BtrN-like_SPASM_domain_contain"/>
    <property type="match status" value="1"/>
</dbReference>
<reference evidence="9" key="1">
    <citation type="journal article" date="2015" name="Nature">
        <title>Complex archaea that bridge the gap between prokaryotes and eukaryotes.</title>
        <authorList>
            <person name="Spang A."/>
            <person name="Saw J.H."/>
            <person name="Jorgensen S.L."/>
            <person name="Zaremba-Niedzwiedzka K."/>
            <person name="Martijn J."/>
            <person name="Lind A.E."/>
            <person name="van Eijk R."/>
            <person name="Schleper C."/>
            <person name="Guy L."/>
            <person name="Ettema T.J."/>
        </authorList>
    </citation>
    <scope>NUCLEOTIDE SEQUENCE</scope>
</reference>
<evidence type="ECO:0000256" key="6">
    <source>
        <dbReference type="ARBA" id="ARBA00023014"/>
    </source>
</evidence>
<dbReference type="GO" id="GO:0046872">
    <property type="term" value="F:metal ion binding"/>
    <property type="evidence" value="ECO:0007669"/>
    <property type="project" value="UniProtKB-KW"/>
</dbReference>
<dbReference type="GO" id="GO:0051536">
    <property type="term" value="F:iron-sulfur cluster binding"/>
    <property type="evidence" value="ECO:0007669"/>
    <property type="project" value="UniProtKB-KW"/>
</dbReference>
<evidence type="ECO:0000313" key="9">
    <source>
        <dbReference type="EMBL" id="KKN77497.1"/>
    </source>
</evidence>
<evidence type="ECO:0000256" key="2">
    <source>
        <dbReference type="ARBA" id="ARBA00022485"/>
    </source>
</evidence>
<feature type="domain" description="4Fe4S-binding SPASM" evidence="8">
    <location>
        <begin position="213"/>
        <end position="274"/>
    </location>
</feature>
<dbReference type="SFLD" id="SFLDG01067">
    <property type="entry name" value="SPASM/twitch_domain_containing"/>
    <property type="match status" value="1"/>
</dbReference>
<comment type="cofactor">
    <cofactor evidence="1">
        <name>[4Fe-4S] cluster</name>
        <dbReference type="ChEBI" id="CHEBI:49883"/>
    </cofactor>
</comment>
<dbReference type="PANTHER" id="PTHR11228">
    <property type="entry name" value="RADICAL SAM DOMAIN PROTEIN"/>
    <property type="match status" value="1"/>
</dbReference>
<dbReference type="InterPro" id="IPR058240">
    <property type="entry name" value="rSAM_sf"/>
</dbReference>
<dbReference type="AlphaFoldDB" id="A0A0F9TRC6"/>
<keyword evidence="2" id="KW-0004">4Fe-4S</keyword>
<evidence type="ECO:0000256" key="4">
    <source>
        <dbReference type="ARBA" id="ARBA00022723"/>
    </source>
</evidence>
<evidence type="ECO:0000256" key="5">
    <source>
        <dbReference type="ARBA" id="ARBA00023004"/>
    </source>
</evidence>
<keyword evidence="5" id="KW-0408">Iron</keyword>
<evidence type="ECO:0000259" key="8">
    <source>
        <dbReference type="Pfam" id="PF13186"/>
    </source>
</evidence>
<feature type="domain" description="Radical SAM core" evidence="7">
    <location>
        <begin position="13"/>
        <end position="167"/>
    </location>
</feature>
<dbReference type="Pfam" id="PF04055">
    <property type="entry name" value="Radical_SAM"/>
    <property type="match status" value="1"/>
</dbReference>
<protein>
    <recommendedName>
        <fullName evidence="10">Radical SAM core domain-containing protein</fullName>
    </recommendedName>
</protein>
<accession>A0A0F9TRC6</accession>
<gene>
    <name evidence="9" type="ORF">LCGC14_0359120</name>
</gene>
<organism evidence="9">
    <name type="scientific">marine sediment metagenome</name>
    <dbReference type="NCBI Taxonomy" id="412755"/>
    <lineage>
        <taxon>unclassified sequences</taxon>
        <taxon>metagenomes</taxon>
        <taxon>ecological metagenomes</taxon>
    </lineage>
</organism>
<dbReference type="PANTHER" id="PTHR11228:SF7">
    <property type="entry name" value="PQQA PEPTIDE CYCLASE"/>
    <property type="match status" value="1"/>
</dbReference>
<dbReference type="InterPro" id="IPR034391">
    <property type="entry name" value="AdoMet-like_SPASM_containing"/>
</dbReference>
<dbReference type="Pfam" id="PF13186">
    <property type="entry name" value="SPASM"/>
    <property type="match status" value="1"/>
</dbReference>
<dbReference type="InterPro" id="IPR007197">
    <property type="entry name" value="rSAM"/>
</dbReference>